<keyword evidence="5" id="KW-0969">Cilium</keyword>
<dbReference type="GeneID" id="107268965"/>
<dbReference type="PANTHER" id="PTHR31954">
    <property type="entry name" value="CILIA- AND FLAGELLA-ASSOCIATED PROTEIN 157"/>
    <property type="match status" value="1"/>
</dbReference>
<dbReference type="PANTHER" id="PTHR31954:SF1">
    <property type="entry name" value="CILIA- AND FLAGELLA-ASSOCIATED PROTEIN 157"/>
    <property type="match status" value="1"/>
</dbReference>
<proteinExistence type="inferred from homology"/>
<comment type="similarity">
    <text evidence="2">Belongs to the CFAP157 family.</text>
</comment>
<organism evidence="9 10">
    <name type="scientific">Cephus cinctus</name>
    <name type="common">Wheat stem sawfly</name>
    <dbReference type="NCBI Taxonomy" id="211228"/>
    <lineage>
        <taxon>Eukaryota</taxon>
        <taxon>Metazoa</taxon>
        <taxon>Ecdysozoa</taxon>
        <taxon>Arthropoda</taxon>
        <taxon>Hexapoda</taxon>
        <taxon>Insecta</taxon>
        <taxon>Pterygota</taxon>
        <taxon>Neoptera</taxon>
        <taxon>Endopterygota</taxon>
        <taxon>Hymenoptera</taxon>
        <taxon>Cephoidea</taxon>
        <taxon>Cephidae</taxon>
        <taxon>Cephus</taxon>
    </lineage>
</organism>
<evidence type="ECO:0000313" key="10">
    <source>
        <dbReference type="RefSeq" id="XP_024942090.1"/>
    </source>
</evidence>
<dbReference type="KEGG" id="ccin:107268965"/>
<evidence type="ECO:0000313" key="9">
    <source>
        <dbReference type="Proteomes" id="UP000694920"/>
    </source>
</evidence>
<evidence type="ECO:0000256" key="2">
    <source>
        <dbReference type="ARBA" id="ARBA00010841"/>
    </source>
</evidence>
<dbReference type="GO" id="GO:0036064">
    <property type="term" value="C:ciliary basal body"/>
    <property type="evidence" value="ECO:0007669"/>
    <property type="project" value="TreeGrafter"/>
</dbReference>
<comment type="subcellular location">
    <subcellularLocation>
        <location evidence="1">Cell projection</location>
        <location evidence="1">Cilium</location>
    </subcellularLocation>
</comment>
<evidence type="ECO:0000256" key="1">
    <source>
        <dbReference type="ARBA" id="ARBA00004138"/>
    </source>
</evidence>
<protein>
    <recommendedName>
        <fullName evidence="3">Cilia- and flagella-associated protein 157</fullName>
    </recommendedName>
</protein>
<evidence type="ECO:0000256" key="4">
    <source>
        <dbReference type="ARBA" id="ARBA00023054"/>
    </source>
</evidence>
<evidence type="ECO:0000256" key="8">
    <source>
        <dbReference type="SAM" id="MobiDB-lite"/>
    </source>
</evidence>
<dbReference type="GO" id="GO:0008017">
    <property type="term" value="F:microtubule binding"/>
    <property type="evidence" value="ECO:0007669"/>
    <property type="project" value="TreeGrafter"/>
</dbReference>
<evidence type="ECO:0000256" key="3">
    <source>
        <dbReference type="ARBA" id="ARBA00014087"/>
    </source>
</evidence>
<keyword evidence="6" id="KW-0966">Cell projection</keyword>
<dbReference type="InterPro" id="IPR038844">
    <property type="entry name" value="CFAP157"/>
</dbReference>
<evidence type="ECO:0000256" key="5">
    <source>
        <dbReference type="ARBA" id="ARBA00023069"/>
    </source>
</evidence>
<feature type="region of interest" description="Disordered" evidence="8">
    <location>
        <begin position="495"/>
        <end position="514"/>
    </location>
</feature>
<feature type="compositionally biased region" description="Acidic residues" evidence="8">
    <location>
        <begin position="530"/>
        <end position="543"/>
    </location>
</feature>
<gene>
    <name evidence="10" type="primary">LOC107268965</name>
</gene>
<feature type="region of interest" description="Disordered" evidence="8">
    <location>
        <begin position="523"/>
        <end position="543"/>
    </location>
</feature>
<reference evidence="10" key="1">
    <citation type="submission" date="2025-08" db="UniProtKB">
        <authorList>
            <consortium name="RefSeq"/>
        </authorList>
    </citation>
    <scope>IDENTIFICATION</scope>
</reference>
<evidence type="ECO:0000256" key="6">
    <source>
        <dbReference type="ARBA" id="ARBA00023273"/>
    </source>
</evidence>
<sequence>MVDLYGKDKRNISLPSRLQPLNIEDSEMEDQKDKVVIINMQKAMYDIRIADLETRIKRLETRNQELLDTSNSTESRIDSTDLETADNIAQFNRQIFVETSKTDEYNKRMDMLNKRKAEEKTTHNRKQELMEKQFSNTRFELTSKIKFLNAKINTLEDYKVTKPSLHEKLRERNELMAEKDIEVARKLEDIEKKHNIDTEKLKNEMHTRLFELAGTFQIELSSNVAIPVHRLMRESILVKNELIQIANEYMLVKEKNRRKEHNFSLYEEEIKNGRADKFRYVIIAKIRRVLLNALREMHKEMSRRQDLYTLTSISYEDSLKLREDAKILADACATRLSKFEVLLHREQVKLGLAKYSRRKLKAVIRKLIDTLYDVKYVAACALKITGTGEDILEMGDTQLMSHLLDILSRPKLLMSATKVTSTKSVLRADHIYKIGDLEFEPKHINIDPQKLIKEKEPSELSTLKTLKNLGIDLFAESDDYVVADQMEYATKVTEDFEEEASNESTTSTQSFEEIPEMELKLMSENGSMSPEDETFEDVETGGE</sequence>
<feature type="coiled-coil region" evidence="7">
    <location>
        <begin position="42"/>
        <end position="76"/>
    </location>
</feature>
<accession>A0AAJ7RKD2</accession>
<dbReference type="Proteomes" id="UP000694920">
    <property type="component" value="Unplaced"/>
</dbReference>
<name>A0AAJ7RKD2_CEPCN</name>
<evidence type="ECO:0000256" key="7">
    <source>
        <dbReference type="SAM" id="Coils"/>
    </source>
</evidence>
<keyword evidence="9" id="KW-1185">Reference proteome</keyword>
<keyword evidence="4 7" id="KW-0175">Coiled coil</keyword>
<dbReference type="RefSeq" id="XP_024942090.1">
    <property type="nucleotide sequence ID" value="XM_025086322.1"/>
</dbReference>
<dbReference type="AlphaFoldDB" id="A0AAJ7RKD2"/>